<dbReference type="EMBL" id="JROI01000007">
    <property type="protein sequence ID" value="KGI78849.1"/>
    <property type="molecule type" value="Genomic_DNA"/>
</dbReference>
<evidence type="ECO:0000313" key="3">
    <source>
        <dbReference type="EMBL" id="MBB6184356.1"/>
    </source>
</evidence>
<comment type="caution">
    <text evidence="2">The sequence shown here is derived from an EMBL/GenBank/DDBJ whole genome shotgun (WGS) entry which is preliminary data.</text>
</comment>
<dbReference type="HOGENOM" id="CLU_2070703_0_0_6"/>
<dbReference type="EMBL" id="JACHET010000001">
    <property type="protein sequence ID" value="MBB6184356.1"/>
    <property type="molecule type" value="Genomic_DNA"/>
</dbReference>
<evidence type="ECO:0000256" key="1">
    <source>
        <dbReference type="SAM" id="Coils"/>
    </source>
</evidence>
<keyword evidence="4" id="KW-1185">Reference proteome</keyword>
<keyword evidence="1" id="KW-0175">Coiled coil</keyword>
<dbReference type="OrthoDB" id="5958911at2"/>
<name>A0A099CYL8_9GAMM</name>
<feature type="coiled-coil region" evidence="1">
    <location>
        <begin position="48"/>
        <end position="75"/>
    </location>
</feature>
<protein>
    <submittedName>
        <fullName evidence="2">Uncharacterized protein</fullName>
    </submittedName>
</protein>
<sequence>MDKGMFWAVLAALLVFSLIVATVGGVRDAIVGYVMQTSLQHAQRDMAAAAVRQRAEAARQRAQEAARQREALQARTLAPDQQCVSGTVVTVRSNDASQLIRGGAPVRCSGRLAEVPLR</sequence>
<reference evidence="3 5" key="2">
    <citation type="submission" date="2020-08" db="EMBL/GenBank/DDBJ databases">
        <title>Genomic Encyclopedia of Type Strains, Phase IV (KMG-IV): sequencing the most valuable type-strain genomes for metagenomic binning, comparative biology and taxonomic classification.</title>
        <authorList>
            <person name="Goeker M."/>
        </authorList>
    </citation>
    <scope>NUCLEOTIDE SEQUENCE [LARGE SCALE GENOMIC DNA]</scope>
    <source>
        <strain evidence="3 5">DSM 107085</strain>
    </source>
</reference>
<dbReference type="RefSeq" id="WP_043099453.1">
    <property type="nucleotide sequence ID" value="NZ_JACHET010000001.1"/>
</dbReference>
<gene>
    <name evidence="3" type="ORF">HNQ86_001701</name>
    <name evidence="2" type="ORF">LF63_0102640</name>
</gene>
<evidence type="ECO:0000313" key="2">
    <source>
        <dbReference type="EMBL" id="KGI78849.1"/>
    </source>
</evidence>
<dbReference type="Proteomes" id="UP000560000">
    <property type="component" value="Unassembled WGS sequence"/>
</dbReference>
<evidence type="ECO:0000313" key="5">
    <source>
        <dbReference type="Proteomes" id="UP000560000"/>
    </source>
</evidence>
<proteinExistence type="predicted"/>
<evidence type="ECO:0000313" key="4">
    <source>
        <dbReference type="Proteomes" id="UP000029708"/>
    </source>
</evidence>
<organism evidence="2 4">
    <name type="scientific">Oleiagrimonas soli</name>
    <dbReference type="NCBI Taxonomy" id="1543381"/>
    <lineage>
        <taxon>Bacteria</taxon>
        <taxon>Pseudomonadati</taxon>
        <taxon>Pseudomonadota</taxon>
        <taxon>Gammaproteobacteria</taxon>
        <taxon>Lysobacterales</taxon>
        <taxon>Rhodanobacteraceae</taxon>
        <taxon>Oleiagrimonas</taxon>
    </lineage>
</organism>
<dbReference type="AlphaFoldDB" id="A0A099CYL8"/>
<accession>A0A099CYL8</accession>
<dbReference type="Proteomes" id="UP000029708">
    <property type="component" value="Unassembled WGS sequence"/>
</dbReference>
<reference evidence="2 4" key="1">
    <citation type="submission" date="2014-09" db="EMBL/GenBank/DDBJ databases">
        <title>Xanthomonadaceae 3.5X direct submission.</title>
        <authorList>
            <person name="Fang T."/>
            <person name="Wang H."/>
        </authorList>
    </citation>
    <scope>NUCLEOTIDE SEQUENCE [LARGE SCALE GENOMIC DNA]</scope>
    <source>
        <strain evidence="2 4">3.5X</strain>
    </source>
</reference>